<evidence type="ECO:0000313" key="3">
    <source>
        <dbReference type="Proteomes" id="UP000723463"/>
    </source>
</evidence>
<dbReference type="InterPro" id="IPR032675">
    <property type="entry name" value="LRR_dom_sf"/>
</dbReference>
<evidence type="ECO:0000313" key="2">
    <source>
        <dbReference type="EMBL" id="KAF9549209.1"/>
    </source>
</evidence>
<dbReference type="Gene3D" id="3.80.10.10">
    <property type="entry name" value="Ribonuclease Inhibitor"/>
    <property type="match status" value="1"/>
</dbReference>
<reference evidence="2" key="1">
    <citation type="journal article" date="2020" name="Fungal Divers.">
        <title>Resolving the Mortierellaceae phylogeny through synthesis of multi-gene phylogenetics and phylogenomics.</title>
        <authorList>
            <person name="Vandepol N."/>
            <person name="Liber J."/>
            <person name="Desiro A."/>
            <person name="Na H."/>
            <person name="Kennedy M."/>
            <person name="Barry K."/>
            <person name="Grigoriev I.V."/>
            <person name="Miller A.N."/>
            <person name="O'Donnell K."/>
            <person name="Stajich J.E."/>
            <person name="Bonito G."/>
        </authorList>
    </citation>
    <scope>NUCLEOTIDE SEQUENCE</scope>
    <source>
        <strain evidence="2">NRRL 2591</strain>
    </source>
</reference>
<organism evidence="2 3">
    <name type="scientific">Mortierella hygrophila</name>
    <dbReference type="NCBI Taxonomy" id="979708"/>
    <lineage>
        <taxon>Eukaryota</taxon>
        <taxon>Fungi</taxon>
        <taxon>Fungi incertae sedis</taxon>
        <taxon>Mucoromycota</taxon>
        <taxon>Mortierellomycotina</taxon>
        <taxon>Mortierellomycetes</taxon>
        <taxon>Mortierellales</taxon>
        <taxon>Mortierellaceae</taxon>
        <taxon>Mortierella</taxon>
    </lineage>
</organism>
<accession>A0A9P6K6E9</accession>
<feature type="region of interest" description="Disordered" evidence="1">
    <location>
        <begin position="1"/>
        <end position="22"/>
    </location>
</feature>
<feature type="compositionally biased region" description="Low complexity" evidence="1">
    <location>
        <begin position="91"/>
        <end position="106"/>
    </location>
</feature>
<feature type="region of interest" description="Disordered" evidence="1">
    <location>
        <begin position="91"/>
        <end position="122"/>
    </location>
</feature>
<gene>
    <name evidence="2" type="ORF">EC957_004509</name>
</gene>
<dbReference type="EMBL" id="JAAAXW010000021">
    <property type="protein sequence ID" value="KAF9549209.1"/>
    <property type="molecule type" value="Genomic_DNA"/>
</dbReference>
<sequence>MSDAAVLGHDTDQSPLSPKDDPLLPLPLTAGQVTVTFESTSFSVQDPNHPNYISNKTSTAQALVPTPTSPVTPTGAGSVASLPSLVSTTSSFSSTPTGVPSSSFPGNYPGSATPNNTIHNGGNKKLNTAKPLPIDSSLMSTPACSKFFAVPELVEQLGPFLRPHDLAQLLRTSRSLYAATALHFWRHVDMEDDHRVDQLITSPAALDALVKNAPFIHSLKAGFIFVSYYFEGVTRFLDEQEQEEEEDESTPRLLITSNTRIKRPPWLPKAVTQTPQARSLPPMTRLTQLDICFDRRYRGVQFDNAMRIHSAVSMHLPLAWLMALNTTGLARVTFRHIHYSLKPLELRCLARSLSKLTNLTHFKTEMSGGCISESWLTPPMVPVLFFAFPTSVVSIKMEAHVRPWLDGDAEELELRTVQRAVAEQVDEGEGQGSRAPSLDWAEGDLMAREEPLENLKELKLPTCSLRYSEDGHDLNRIMEHCPALESWYIPRFDDDVGAKALYRTIRESAHQQHGRGHASRYLRHLLSNRQSGTPNFYHGEGWVRVLDSLPDQHVESVDFDQYLDSYPDKFIPALLRHSEVLRSVVLKNSHRIESRTVATILRQCHGLETFWATMPKEDAGRGFVALTLNHAIEREWACTGIKSLRFTVDLAVQEYSGSGTTRSSGSGGGGSSGRAADMSSFLKVEQPPKEHWTKLGAFYSQLGKLVELEDLEIFVAPPPMRTTGNVVPVFMNTASYTLRSLTGLLSLEEEDKETGKRGFLSLLGNLKKLRVVQGCFRTGTVETIGTFGEREAEWILENWPALEAIEFLPEWYGSLEGFSMPKQLKGLHEKKPDLKLSL</sequence>
<feature type="compositionally biased region" description="Polar residues" evidence="1">
    <location>
        <begin position="110"/>
        <end position="120"/>
    </location>
</feature>
<protein>
    <submittedName>
        <fullName evidence="2">Uncharacterized protein</fullName>
    </submittedName>
</protein>
<comment type="caution">
    <text evidence="2">The sequence shown here is derived from an EMBL/GenBank/DDBJ whole genome shotgun (WGS) entry which is preliminary data.</text>
</comment>
<dbReference type="Proteomes" id="UP000723463">
    <property type="component" value="Unassembled WGS sequence"/>
</dbReference>
<evidence type="ECO:0000256" key="1">
    <source>
        <dbReference type="SAM" id="MobiDB-lite"/>
    </source>
</evidence>
<keyword evidence="3" id="KW-1185">Reference proteome</keyword>
<name>A0A9P6K6E9_9FUNG</name>
<proteinExistence type="predicted"/>
<feature type="region of interest" description="Disordered" evidence="1">
    <location>
        <begin position="656"/>
        <end position="677"/>
    </location>
</feature>
<dbReference type="AlphaFoldDB" id="A0A9P6K6E9"/>